<dbReference type="Proteomes" id="UP000017247">
    <property type="component" value="Unassembled WGS sequence"/>
</dbReference>
<name>U6F8K6_LACHE</name>
<evidence type="ECO:0000313" key="1">
    <source>
        <dbReference type="EMBL" id="CDI59599.1"/>
    </source>
</evidence>
<accession>U6F8K6</accession>
<dbReference type="AlphaFoldDB" id="U6F8K6"/>
<organism evidence="1">
    <name type="scientific">Lactobacillus helveticus CIRM-BIA 104</name>
    <dbReference type="NCBI Taxonomy" id="1226333"/>
    <lineage>
        <taxon>Bacteria</taxon>
        <taxon>Bacillati</taxon>
        <taxon>Bacillota</taxon>
        <taxon>Bacilli</taxon>
        <taxon>Lactobacillales</taxon>
        <taxon>Lactobacillaceae</taxon>
        <taxon>Lactobacillus</taxon>
    </lineage>
</organism>
<gene>
    <name evidence="1" type="ORF">LHCIRMBIA104_00244</name>
</gene>
<comment type="caution">
    <text evidence="1">The sequence shown here is derived from an EMBL/GenBank/DDBJ whole genome shotgun (WGS) entry which is preliminary data.</text>
</comment>
<reference evidence="1" key="1">
    <citation type="submission" date="2013-09" db="EMBL/GenBank/DDBJ databases">
        <title>Draft Genome Sequence of five Lactobacillus helveticus strains CIRM-BIA 101T, 103, 104, 951 and 953 isolated from milk product.</title>
        <authorList>
            <person name="Valence F."/>
            <person name="Chuat V."/>
            <person name="Ma L."/>
            <person name="Creno S."/>
            <person name="Falentin H."/>
            <person name="Lortal S."/>
            <person name="Bizet C."/>
            <person name="Clermont D."/>
            <person name="Loux V."/>
            <person name="Bouchier C."/>
            <person name="Cousin S."/>
        </authorList>
    </citation>
    <scope>NUCLEOTIDE SEQUENCE [LARGE SCALE GENOMIC DNA]</scope>
    <source>
        <strain evidence="1">CIRM-BIA 104</strain>
    </source>
</reference>
<dbReference type="HOGENOM" id="CLU_3154148_0_0_9"/>
<sequence length="48" mass="5633">MSQPQLNKTILSINHVAFSYPNRNLFTDLSFSIAVDGTYCFNRTKRHW</sequence>
<protein>
    <submittedName>
        <fullName evidence="1">Uncharacterized protein</fullName>
    </submittedName>
</protein>
<proteinExistence type="predicted"/>
<dbReference type="EMBL" id="CBUL010000014">
    <property type="protein sequence ID" value="CDI59599.1"/>
    <property type="molecule type" value="Genomic_DNA"/>
</dbReference>